<evidence type="ECO:0000313" key="1">
    <source>
        <dbReference type="EMBL" id="ART30505.1"/>
    </source>
</evidence>
<dbReference type="EMBL" id="KY774314">
    <property type="protein sequence ID" value="ART30505.1"/>
    <property type="molecule type" value="Genomic_DNA"/>
</dbReference>
<organism evidence="1">
    <name type="scientific">Utricularia reniformis</name>
    <dbReference type="NCBI Taxonomy" id="192314"/>
    <lineage>
        <taxon>Eukaryota</taxon>
        <taxon>Viridiplantae</taxon>
        <taxon>Streptophyta</taxon>
        <taxon>Embryophyta</taxon>
        <taxon>Tracheophyta</taxon>
        <taxon>Spermatophyta</taxon>
        <taxon>Magnoliopsida</taxon>
        <taxon>eudicotyledons</taxon>
        <taxon>Gunneridae</taxon>
        <taxon>Pentapetalae</taxon>
        <taxon>asterids</taxon>
        <taxon>lamiids</taxon>
        <taxon>Lamiales</taxon>
        <taxon>Lentibulariaceae</taxon>
        <taxon>Utricularia</taxon>
    </lineage>
</organism>
<gene>
    <name evidence="1" type="ORF">AEK19_MT0226</name>
</gene>
<protein>
    <submittedName>
        <fullName evidence="1">Uncharacterized protein</fullName>
    </submittedName>
</protein>
<accession>A0A1Y0AZA3</accession>
<reference evidence="1" key="1">
    <citation type="submission" date="2017-03" db="EMBL/GenBank/DDBJ databases">
        <title>The mitochondrial genome of the carnivorous plant Utricularia reniformis (Lentibulariaceae): structure, comparative analysis and evolutionary landmarks.</title>
        <authorList>
            <person name="Silva S.R."/>
            <person name="Alvarenga D.O."/>
            <person name="Michael T.P."/>
            <person name="Miranda V.F.O."/>
            <person name="Varani A.M."/>
        </authorList>
    </citation>
    <scope>NUCLEOTIDE SEQUENCE</scope>
</reference>
<sequence length="68" mass="7789">MPPSVTTTAFPLLYVFSSSVGIVTRRIGVLLVSTHLLRFPIYPQISARLRRRRKLPKNLPPRMDVMKV</sequence>
<geneLocation type="mitochondrion" evidence="1"/>
<keyword evidence="1" id="KW-0496">Mitochondrion</keyword>
<name>A0A1Y0AZA3_9LAMI</name>
<proteinExistence type="predicted"/>
<dbReference type="AlphaFoldDB" id="A0A1Y0AZA3"/>